<dbReference type="PANTHER" id="PTHR13068">
    <property type="entry name" value="CGI-12 PROTEIN-RELATED"/>
    <property type="match status" value="1"/>
</dbReference>
<dbReference type="InterPro" id="IPR003690">
    <property type="entry name" value="MTERF"/>
</dbReference>
<keyword evidence="5" id="KW-1185">Reference proteome</keyword>
<evidence type="ECO:0000256" key="3">
    <source>
        <dbReference type="SAM" id="MobiDB-lite"/>
    </source>
</evidence>
<proteinExistence type="inferred from homology"/>
<dbReference type="OMA" id="RTANDKH"/>
<dbReference type="EnsemblMetazoa" id="XM_030977624">
    <property type="protein sequence ID" value="XP_030833484"/>
    <property type="gene ID" value="LOC115920893"/>
</dbReference>
<comment type="similarity">
    <text evidence="1">Belongs to the mTERF family.</text>
</comment>
<feature type="compositionally biased region" description="Basic and acidic residues" evidence="3">
    <location>
        <begin position="472"/>
        <end position="482"/>
    </location>
</feature>
<dbReference type="KEGG" id="spu:115920893"/>
<accession>A0A7M7NAJ3</accession>
<dbReference type="Gene3D" id="1.25.70.10">
    <property type="entry name" value="Transcription termination factor 3, mitochondrial"/>
    <property type="match status" value="1"/>
</dbReference>
<evidence type="ECO:0000313" key="4">
    <source>
        <dbReference type="EnsemblMetazoa" id="XP_030833484"/>
    </source>
</evidence>
<name>A0A7M7NAJ3_STRPU</name>
<dbReference type="GeneID" id="115920893"/>
<evidence type="ECO:0000256" key="2">
    <source>
        <dbReference type="ARBA" id="ARBA00022946"/>
    </source>
</evidence>
<dbReference type="AlphaFoldDB" id="A0A7M7NAJ3"/>
<feature type="region of interest" description="Disordered" evidence="3">
    <location>
        <begin position="438"/>
        <end position="482"/>
    </location>
</feature>
<dbReference type="InParanoid" id="A0A7M7NAJ3"/>
<dbReference type="RefSeq" id="XP_030833484.1">
    <property type="nucleotide sequence ID" value="XM_030977624.1"/>
</dbReference>
<protein>
    <submittedName>
        <fullName evidence="4">Uncharacterized protein</fullName>
    </submittedName>
</protein>
<keyword evidence="2" id="KW-0809">Transit peptide</keyword>
<sequence>MLATKGLPVKQGELEDCKTTIMASSYLTLRVLSRQMPFFGKLQRCVLSSWSSNYRTAVSASHFHHSTKGKLHTADNILEITCVLRKSRMFATCSTSYPLFMDRRILSMFHKVGKLKCGRAIAQPAPFASHFSSTSASYSDTEPAVITLIETEDDLETFLSQVRSVLNLAEPSKTYVLSVQNLRPLVQKLVHLDCDCRSILAMLVANPGILSVKMDKLLSNIDHLHLLGLNWRRLMKALDGNASLWKASLQQLQSRVKQLRKLGFVEGQLQKLIADWPQILTICSAQLNAVVKLLMEKCRFPRAEVLTILSDSPAILKEDLESIELRFQYSYFRMGIQNNSDMTQAKIFKYSLDHLRCRHLILERLGLYAAPNNRGHFAMKNPSLSRLIDSSERRFTEKVAKISMEEYVTFTKMLLEEIEVEKTNKDQHSCRAILDEFTDEDSHYDEDTDDDIDSDSDFELSQDGVTETEPFNFDKVDYRTKR</sequence>
<dbReference type="Proteomes" id="UP000007110">
    <property type="component" value="Unassembled WGS sequence"/>
</dbReference>
<dbReference type="SMART" id="SM00733">
    <property type="entry name" value="Mterf"/>
    <property type="match status" value="3"/>
</dbReference>
<reference evidence="4" key="2">
    <citation type="submission" date="2021-01" db="UniProtKB">
        <authorList>
            <consortium name="EnsemblMetazoa"/>
        </authorList>
    </citation>
    <scope>IDENTIFICATION</scope>
</reference>
<dbReference type="GO" id="GO:0003676">
    <property type="term" value="F:nucleic acid binding"/>
    <property type="evidence" value="ECO:0007669"/>
    <property type="project" value="InterPro"/>
</dbReference>
<feature type="compositionally biased region" description="Acidic residues" evidence="3">
    <location>
        <begin position="438"/>
        <end position="460"/>
    </location>
</feature>
<dbReference type="InterPro" id="IPR038538">
    <property type="entry name" value="MTERF_sf"/>
</dbReference>
<dbReference type="PANTHER" id="PTHR13068:SF203">
    <property type="entry name" value="TRANSCRIPTION TERMINATION FACTOR 4, MITOCHONDRIAL"/>
    <property type="match status" value="1"/>
</dbReference>
<evidence type="ECO:0000256" key="1">
    <source>
        <dbReference type="ARBA" id="ARBA00007692"/>
    </source>
</evidence>
<organism evidence="4 5">
    <name type="scientific">Strongylocentrotus purpuratus</name>
    <name type="common">Purple sea urchin</name>
    <dbReference type="NCBI Taxonomy" id="7668"/>
    <lineage>
        <taxon>Eukaryota</taxon>
        <taxon>Metazoa</taxon>
        <taxon>Echinodermata</taxon>
        <taxon>Eleutherozoa</taxon>
        <taxon>Echinozoa</taxon>
        <taxon>Echinoidea</taxon>
        <taxon>Euechinoidea</taxon>
        <taxon>Echinacea</taxon>
        <taxon>Camarodonta</taxon>
        <taxon>Echinidea</taxon>
        <taxon>Strongylocentrotidae</taxon>
        <taxon>Strongylocentrotus</taxon>
    </lineage>
</organism>
<reference evidence="5" key="1">
    <citation type="submission" date="2015-02" db="EMBL/GenBank/DDBJ databases">
        <title>Genome sequencing for Strongylocentrotus purpuratus.</title>
        <authorList>
            <person name="Murali S."/>
            <person name="Liu Y."/>
            <person name="Vee V."/>
            <person name="English A."/>
            <person name="Wang M."/>
            <person name="Skinner E."/>
            <person name="Han Y."/>
            <person name="Muzny D.M."/>
            <person name="Worley K.C."/>
            <person name="Gibbs R.A."/>
        </authorList>
    </citation>
    <scope>NUCLEOTIDE SEQUENCE</scope>
</reference>
<dbReference type="Pfam" id="PF02536">
    <property type="entry name" value="mTERF"/>
    <property type="match status" value="1"/>
</dbReference>
<evidence type="ECO:0000313" key="5">
    <source>
        <dbReference type="Proteomes" id="UP000007110"/>
    </source>
</evidence>
<dbReference type="OrthoDB" id="9991972at2759"/>